<feature type="region of interest" description="Disordered" evidence="6">
    <location>
        <begin position="307"/>
        <end position="327"/>
    </location>
</feature>
<protein>
    <recommendedName>
        <fullName evidence="7">RING-type domain-containing protein</fullName>
    </recommendedName>
</protein>
<dbReference type="GO" id="GO:0043066">
    <property type="term" value="P:negative regulation of apoptotic process"/>
    <property type="evidence" value="ECO:0007669"/>
    <property type="project" value="TreeGrafter"/>
</dbReference>
<proteinExistence type="inferred from homology"/>
<dbReference type="InterPro" id="IPR011029">
    <property type="entry name" value="DEATH-like_dom_sf"/>
</dbReference>
<feature type="compositionally biased region" description="Polar residues" evidence="6">
    <location>
        <begin position="378"/>
        <end position="387"/>
    </location>
</feature>
<dbReference type="EMBL" id="CAJNOO010007600">
    <property type="protein sequence ID" value="CAF1471195.1"/>
    <property type="molecule type" value="Genomic_DNA"/>
</dbReference>
<dbReference type="CDD" id="cd00022">
    <property type="entry name" value="BIR"/>
    <property type="match status" value="3"/>
</dbReference>
<evidence type="ECO:0000313" key="9">
    <source>
        <dbReference type="EMBL" id="CAF1471195.1"/>
    </source>
</evidence>
<dbReference type="Proteomes" id="UP000663889">
    <property type="component" value="Unassembled WGS sequence"/>
</dbReference>
<dbReference type="PROSITE" id="PS50089">
    <property type="entry name" value="ZF_RING_2"/>
    <property type="match status" value="1"/>
</dbReference>
<name>A0A815R2H2_9BILA</name>
<feature type="compositionally biased region" description="Low complexity" evidence="6">
    <location>
        <begin position="365"/>
        <end position="377"/>
    </location>
</feature>
<dbReference type="GO" id="GO:0043027">
    <property type="term" value="F:cysteine-type endopeptidase inhibitor activity involved in apoptotic process"/>
    <property type="evidence" value="ECO:0007669"/>
    <property type="project" value="TreeGrafter"/>
</dbReference>
<dbReference type="GO" id="GO:0061630">
    <property type="term" value="F:ubiquitin protein ligase activity"/>
    <property type="evidence" value="ECO:0007669"/>
    <property type="project" value="TreeGrafter"/>
</dbReference>
<dbReference type="InterPro" id="IPR050784">
    <property type="entry name" value="IAP"/>
</dbReference>
<evidence type="ECO:0000256" key="3">
    <source>
        <dbReference type="ARBA" id="ARBA00022771"/>
    </source>
</evidence>
<evidence type="ECO:0000256" key="4">
    <source>
        <dbReference type="ARBA" id="ARBA00022833"/>
    </source>
</evidence>
<accession>A0A815R2H2</accession>
<dbReference type="InterPro" id="IPR001370">
    <property type="entry name" value="BIR_rpt"/>
</dbReference>
<dbReference type="GO" id="GO:0031398">
    <property type="term" value="P:positive regulation of protein ubiquitination"/>
    <property type="evidence" value="ECO:0007669"/>
    <property type="project" value="TreeGrafter"/>
</dbReference>
<evidence type="ECO:0000256" key="1">
    <source>
        <dbReference type="ARBA" id="ARBA00006672"/>
    </source>
</evidence>
<dbReference type="GO" id="GO:0005737">
    <property type="term" value="C:cytoplasm"/>
    <property type="evidence" value="ECO:0007669"/>
    <property type="project" value="TreeGrafter"/>
</dbReference>
<evidence type="ECO:0000313" key="10">
    <source>
        <dbReference type="Proteomes" id="UP000663882"/>
    </source>
</evidence>
<evidence type="ECO:0000313" key="8">
    <source>
        <dbReference type="EMBL" id="CAF1456326.1"/>
    </source>
</evidence>
<evidence type="ECO:0000256" key="6">
    <source>
        <dbReference type="SAM" id="MobiDB-lite"/>
    </source>
</evidence>
<dbReference type="Proteomes" id="UP000663882">
    <property type="component" value="Unassembled WGS sequence"/>
</dbReference>
<dbReference type="PANTHER" id="PTHR10044">
    <property type="entry name" value="INHIBITOR OF APOPTOSIS"/>
    <property type="match status" value="1"/>
</dbReference>
<feature type="domain" description="RING-type" evidence="7">
    <location>
        <begin position="429"/>
        <end position="464"/>
    </location>
</feature>
<dbReference type="EMBL" id="CAJNOU010004832">
    <property type="protein sequence ID" value="CAF1456326.1"/>
    <property type="molecule type" value="Genomic_DNA"/>
</dbReference>
<comment type="caution">
    <text evidence="9">The sequence shown here is derived from an EMBL/GenBank/DDBJ whole genome shotgun (WGS) entry which is preliminary data.</text>
</comment>
<dbReference type="SMART" id="SM00238">
    <property type="entry name" value="BIR"/>
    <property type="match status" value="3"/>
</dbReference>
<keyword evidence="2" id="KW-0479">Metal-binding</keyword>
<dbReference type="Pfam" id="PF00653">
    <property type="entry name" value="BIR"/>
    <property type="match status" value="3"/>
</dbReference>
<dbReference type="SUPFAM" id="SSF57924">
    <property type="entry name" value="Inhibitor of apoptosis (IAP) repeat"/>
    <property type="match status" value="3"/>
</dbReference>
<feature type="compositionally biased region" description="Basic and acidic residues" evidence="6">
    <location>
        <begin position="392"/>
        <end position="409"/>
    </location>
</feature>
<feature type="region of interest" description="Disordered" evidence="6">
    <location>
        <begin position="365"/>
        <end position="424"/>
    </location>
</feature>
<dbReference type="InterPro" id="IPR001841">
    <property type="entry name" value="Znf_RING"/>
</dbReference>
<dbReference type="Pfam" id="PF13920">
    <property type="entry name" value="zf-C3HC4_3"/>
    <property type="match status" value="1"/>
</dbReference>
<sequence length="475" mass="52906">MASAGLNYTGKGDTVRCSTCDVEISGWTSDMKPFTIHAQRSPNCIFVRSMVPDGKTSAPSTINLPATTSALMDAEQPSKRQKIETPQVVCQLYRLIEIDIVKKIRKRTFTHWPHRTFPSSAQMIEAGFFNCNVGDRVICIYCNLICQQWTPHTDDPCEIHKALSPTCPYVIAMLSRQELSSIRIVNEQLTRDNSIGTANNDTFRSNEIVYTAACHTNYIEIPRRHASFATWPNENLPSVDDLVKAGFFYTGSKTIVTCFYCNGSLQNWGANDKPMIEHARWFPHCAYAKQLCGADLYRKIQESKRARQEKASVNEPNGRLGSNDVSTKQIEHIDGKKENIIIPSVAMNKIRERVQTEIIAREQAACTSASTNSSSNTDVEMSTSSESSVDEENSKKSTVKTDQKQDIKTAKITLPEKGPGTNPSSSNPCVLCLEEEKRLACIPCGHLATCVPCGHSLRSCPICRTEIDAFVRIYI</sequence>
<comment type="similarity">
    <text evidence="1">Belongs to the IAP family.</text>
</comment>
<evidence type="ECO:0000256" key="2">
    <source>
        <dbReference type="ARBA" id="ARBA00022723"/>
    </source>
</evidence>
<dbReference type="AlphaFoldDB" id="A0A815R2H2"/>
<dbReference type="PANTHER" id="PTHR10044:SF139">
    <property type="entry name" value="DEATH-ASSOCIATED INHIBITOR OF APOPTOSIS 2"/>
    <property type="match status" value="1"/>
</dbReference>
<reference evidence="9" key="1">
    <citation type="submission" date="2021-02" db="EMBL/GenBank/DDBJ databases">
        <authorList>
            <person name="Nowell W R."/>
        </authorList>
    </citation>
    <scope>NUCLEOTIDE SEQUENCE</scope>
</reference>
<dbReference type="GO" id="GO:0008270">
    <property type="term" value="F:zinc ion binding"/>
    <property type="evidence" value="ECO:0007669"/>
    <property type="project" value="UniProtKB-KW"/>
</dbReference>
<evidence type="ECO:0000256" key="5">
    <source>
        <dbReference type="PROSITE-ProRule" id="PRU00175"/>
    </source>
</evidence>
<keyword evidence="4" id="KW-0862">Zinc</keyword>
<dbReference type="GO" id="GO:0005634">
    <property type="term" value="C:nucleus"/>
    <property type="evidence" value="ECO:0007669"/>
    <property type="project" value="TreeGrafter"/>
</dbReference>
<dbReference type="Gene3D" id="1.10.1170.10">
    <property type="entry name" value="Inhibitor Of Apoptosis Protein (2mihbC-IAP-1), Chain A"/>
    <property type="match status" value="4"/>
</dbReference>
<dbReference type="Gene3D" id="1.10.533.10">
    <property type="entry name" value="Death Domain, Fas"/>
    <property type="match status" value="1"/>
</dbReference>
<organism evidence="9 10">
    <name type="scientific">Rotaria sordida</name>
    <dbReference type="NCBI Taxonomy" id="392033"/>
    <lineage>
        <taxon>Eukaryota</taxon>
        <taxon>Metazoa</taxon>
        <taxon>Spiralia</taxon>
        <taxon>Gnathifera</taxon>
        <taxon>Rotifera</taxon>
        <taxon>Eurotatoria</taxon>
        <taxon>Bdelloidea</taxon>
        <taxon>Philodinida</taxon>
        <taxon>Philodinidae</taxon>
        <taxon>Rotaria</taxon>
    </lineage>
</organism>
<dbReference type="PROSITE" id="PS50143">
    <property type="entry name" value="BIR_REPEAT_2"/>
    <property type="match status" value="3"/>
</dbReference>
<dbReference type="GO" id="GO:0051726">
    <property type="term" value="P:regulation of cell cycle"/>
    <property type="evidence" value="ECO:0007669"/>
    <property type="project" value="TreeGrafter"/>
</dbReference>
<dbReference type="FunFam" id="1.10.1170.10:FF:000002">
    <property type="entry name" value="Baculoviral IAP repeat containing 7"/>
    <property type="match status" value="1"/>
</dbReference>
<keyword evidence="3 5" id="KW-0863">Zinc-finger</keyword>
<evidence type="ECO:0000259" key="7">
    <source>
        <dbReference type="PROSITE" id="PS50089"/>
    </source>
</evidence>
<dbReference type="OrthoDB" id="774873at2759"/>
<gene>
    <name evidence="9" type="ORF">RFH988_LOCUS37548</name>
    <name evidence="8" type="ORF">SEV965_LOCUS33945</name>
</gene>